<dbReference type="InterPro" id="IPR036117">
    <property type="entry name" value="DhaL_dom_sf"/>
</dbReference>
<evidence type="ECO:0000313" key="5">
    <source>
        <dbReference type="Proteomes" id="UP000249299"/>
    </source>
</evidence>
<dbReference type="FunFam" id="1.25.40.340:FF:000002">
    <property type="entry name" value="Dihydroxyacetone kinase, L subunit"/>
    <property type="match status" value="1"/>
</dbReference>
<dbReference type="PANTHER" id="PTHR28629">
    <property type="entry name" value="TRIOKINASE/FMN CYCLASE"/>
    <property type="match status" value="1"/>
</dbReference>
<name>A0A327JJU4_9HYPH</name>
<accession>A0A327JJU4</accession>
<dbReference type="PANTHER" id="PTHR28629:SF4">
    <property type="entry name" value="TRIOKINASE_FMN CYCLASE"/>
    <property type="match status" value="1"/>
</dbReference>
<keyword evidence="2 4" id="KW-0418">Kinase</keyword>
<evidence type="ECO:0000256" key="1">
    <source>
        <dbReference type="ARBA" id="ARBA00022679"/>
    </source>
</evidence>
<organism evidence="4 5">
    <name type="scientific">Rhodobium orientis</name>
    <dbReference type="NCBI Taxonomy" id="34017"/>
    <lineage>
        <taxon>Bacteria</taxon>
        <taxon>Pseudomonadati</taxon>
        <taxon>Pseudomonadota</taxon>
        <taxon>Alphaproteobacteria</taxon>
        <taxon>Hyphomicrobiales</taxon>
        <taxon>Rhodobiaceae</taxon>
        <taxon>Rhodobium</taxon>
    </lineage>
</organism>
<comment type="caution">
    <text evidence="4">The sequence shown here is derived from an EMBL/GenBank/DDBJ whole genome shotgun (WGS) entry which is preliminary data.</text>
</comment>
<dbReference type="InterPro" id="IPR004007">
    <property type="entry name" value="DhaL_dom"/>
</dbReference>
<dbReference type="OrthoDB" id="9800291at2"/>
<dbReference type="Pfam" id="PF02734">
    <property type="entry name" value="Dak2"/>
    <property type="match status" value="1"/>
</dbReference>
<feature type="domain" description="DhaL" evidence="3">
    <location>
        <begin position="5"/>
        <end position="196"/>
    </location>
</feature>
<dbReference type="GO" id="GO:0004371">
    <property type="term" value="F:glycerone kinase activity"/>
    <property type="evidence" value="ECO:0007669"/>
    <property type="project" value="InterPro"/>
</dbReference>
<dbReference type="InterPro" id="IPR050861">
    <property type="entry name" value="Dihydroxyacetone_Kinase"/>
</dbReference>
<dbReference type="EMBL" id="NPEV01000045">
    <property type="protein sequence ID" value="RAI25553.1"/>
    <property type="molecule type" value="Genomic_DNA"/>
</dbReference>
<keyword evidence="5" id="KW-1185">Reference proteome</keyword>
<dbReference type="AlphaFoldDB" id="A0A327JJU4"/>
<protein>
    <submittedName>
        <fullName evidence="4">Dihydroxyacetone kinase subunit L</fullName>
    </submittedName>
</protein>
<evidence type="ECO:0000256" key="2">
    <source>
        <dbReference type="ARBA" id="ARBA00022777"/>
    </source>
</evidence>
<dbReference type="SUPFAM" id="SSF101473">
    <property type="entry name" value="DhaL-like"/>
    <property type="match status" value="1"/>
</dbReference>
<keyword evidence="1" id="KW-0808">Transferase</keyword>
<dbReference type="RefSeq" id="WP_111435729.1">
    <property type="nucleotide sequence ID" value="NZ_JACIGG010000029.1"/>
</dbReference>
<dbReference type="GO" id="GO:0005829">
    <property type="term" value="C:cytosol"/>
    <property type="evidence" value="ECO:0007669"/>
    <property type="project" value="TreeGrafter"/>
</dbReference>
<dbReference type="InterPro" id="IPR012737">
    <property type="entry name" value="DhaK_L_YcgS"/>
</dbReference>
<proteinExistence type="predicted"/>
<reference evidence="4 5" key="1">
    <citation type="submission" date="2017-07" db="EMBL/GenBank/DDBJ databases">
        <title>Draft Genome Sequences of Select Purple Nonsulfur Bacteria.</title>
        <authorList>
            <person name="Lasarre B."/>
            <person name="Mckinlay J.B."/>
        </authorList>
    </citation>
    <scope>NUCLEOTIDE SEQUENCE [LARGE SCALE GENOMIC DNA]</scope>
    <source>
        <strain evidence="4 5">DSM 11290</strain>
    </source>
</reference>
<dbReference type="GO" id="GO:0019563">
    <property type="term" value="P:glycerol catabolic process"/>
    <property type="evidence" value="ECO:0007669"/>
    <property type="project" value="TreeGrafter"/>
</dbReference>
<evidence type="ECO:0000313" key="4">
    <source>
        <dbReference type="EMBL" id="RAI25553.1"/>
    </source>
</evidence>
<evidence type="ECO:0000259" key="3">
    <source>
        <dbReference type="PROSITE" id="PS51480"/>
    </source>
</evidence>
<dbReference type="NCBIfam" id="TIGR02365">
    <property type="entry name" value="dha_L_ycgS"/>
    <property type="match status" value="1"/>
</dbReference>
<dbReference type="SMART" id="SM01120">
    <property type="entry name" value="Dak2"/>
    <property type="match status" value="1"/>
</dbReference>
<gene>
    <name evidence="4" type="primary">dhaL</name>
    <name evidence="4" type="ORF">CH339_17720</name>
</gene>
<dbReference type="Gene3D" id="1.25.40.340">
    <property type="match status" value="1"/>
</dbReference>
<sequence length="201" mass="20698">MDDATLIRALVTACCATIEEHAGELTKLDQAIGDGDHGLNMSRGFKAIAAETDALAAMTLGDALKKAGMTLVMKVGGASGPLYGSLLMDMGKSASTAPANEAEVAEMFRAGIDAVKKRGKSDVGAKTMLDVLVPVAETVSEGGDLEAVRARTDEALEATRDMLAIKGRAAFLGERSLGHIDPGARSSALLIHAVCNVLEAS</sequence>
<dbReference type="Proteomes" id="UP000249299">
    <property type="component" value="Unassembled WGS sequence"/>
</dbReference>
<dbReference type="PROSITE" id="PS51480">
    <property type="entry name" value="DHAL"/>
    <property type="match status" value="1"/>
</dbReference>